<reference evidence="1 2" key="1">
    <citation type="submission" date="2018-08" db="EMBL/GenBank/DDBJ databases">
        <title>Recombination of ecologically and evolutionarily significant loci maintains genetic cohesion in the Pseudomonas syringae species complex.</title>
        <authorList>
            <person name="Dillon M."/>
            <person name="Thakur S."/>
            <person name="Almeida R.N.D."/>
            <person name="Weir B.S."/>
            <person name="Guttman D.S."/>
        </authorList>
    </citation>
    <scope>NUCLEOTIDE SEQUENCE [LARGE SCALE GENOMIC DNA]</scope>
    <source>
        <strain evidence="1 2">ICMP 7496</strain>
    </source>
</reference>
<name>A0A3M6FJA7_9PSED</name>
<sequence>MINTGMDIGIDRLTGLSMKTSLQQVLQAEQIDDLKRLGRFIDVKKCIEAQLMLKLGVNGWMALCSKLEALRAALRANNASVQLAAREKTFKDARRRLSESLGFKITAKNQTELDRVIQTCSMYRFDHAADPHKRFEQNKRRNFINSSKLEGIHLPFTDEETSLEMILAKHRR</sequence>
<dbReference type="InterPro" id="IPR022541">
    <property type="entry name" value="YhfG"/>
</dbReference>
<accession>A0A3M6FJA7</accession>
<proteinExistence type="predicted"/>
<dbReference type="Pfam" id="PF10832">
    <property type="entry name" value="YhfG"/>
    <property type="match status" value="1"/>
</dbReference>
<gene>
    <name evidence="1" type="ORF">ALP05_00369</name>
</gene>
<organism evidence="1 2">
    <name type="scientific">Pseudomonas caricapapayae</name>
    <dbReference type="NCBI Taxonomy" id="46678"/>
    <lineage>
        <taxon>Bacteria</taxon>
        <taxon>Pseudomonadati</taxon>
        <taxon>Pseudomonadota</taxon>
        <taxon>Gammaproteobacteria</taxon>
        <taxon>Pseudomonadales</taxon>
        <taxon>Pseudomonadaceae</taxon>
        <taxon>Pseudomonas</taxon>
    </lineage>
</organism>
<evidence type="ECO:0000313" key="2">
    <source>
        <dbReference type="Proteomes" id="UP000269872"/>
    </source>
</evidence>
<dbReference type="EMBL" id="RBUY01000006">
    <property type="protein sequence ID" value="RMV80016.1"/>
    <property type="molecule type" value="Genomic_DNA"/>
</dbReference>
<protein>
    <submittedName>
        <fullName evidence="1">Uncharacterized protein</fullName>
    </submittedName>
</protein>
<comment type="caution">
    <text evidence="1">The sequence shown here is derived from an EMBL/GenBank/DDBJ whole genome shotgun (WGS) entry which is preliminary data.</text>
</comment>
<dbReference type="Proteomes" id="UP000269872">
    <property type="component" value="Unassembled WGS sequence"/>
</dbReference>
<evidence type="ECO:0000313" key="1">
    <source>
        <dbReference type="EMBL" id="RMV80016.1"/>
    </source>
</evidence>
<dbReference type="AlphaFoldDB" id="A0A3M6FJA7"/>